<dbReference type="AlphaFoldDB" id="A0AA42SNV0"/>
<sequence>MRFIKPITIALITSFGAGCSQVDVLRSGTIFSKRNADGVACIYQRLPDDRNSAGMYTKAFEQKWGWECPLTFKESTDKQQALVRQETLRLTLPMDNADLKLMIEDPEFQKLKKLEPLKTFIVKAKEDGIITNAEYIAIQRMIVDLRPKELSPEDKAAAERSKLLSQL</sequence>
<reference evidence="1" key="1">
    <citation type="submission" date="2022-09" db="EMBL/GenBank/DDBJ databases">
        <title>Intensive care unit water sources are persistently colonized with multi-drug resistant bacteria and are the site of extensive horizontal gene transfer of antibiotic resistance genes.</title>
        <authorList>
            <person name="Diorio-Toth L."/>
        </authorList>
    </citation>
    <scope>NUCLEOTIDE SEQUENCE</scope>
    <source>
        <strain evidence="2">GD03725</strain>
        <strain evidence="1">GD03920</strain>
    </source>
</reference>
<dbReference type="EMBL" id="JAOCBE010000002">
    <property type="protein sequence ID" value="MDH0970819.1"/>
    <property type="molecule type" value="Genomic_DNA"/>
</dbReference>
<dbReference type="Proteomes" id="UP001161567">
    <property type="component" value="Unassembled WGS sequence"/>
</dbReference>
<name>A0AA42SNV0_ACIJO</name>
<evidence type="ECO:0000313" key="3">
    <source>
        <dbReference type="Proteomes" id="UP001159915"/>
    </source>
</evidence>
<evidence type="ECO:0000313" key="1">
    <source>
        <dbReference type="EMBL" id="MDH0970819.1"/>
    </source>
</evidence>
<evidence type="ECO:0008006" key="4">
    <source>
        <dbReference type="Google" id="ProtNLM"/>
    </source>
</evidence>
<organism evidence="1 3">
    <name type="scientific">Acinetobacter johnsonii</name>
    <dbReference type="NCBI Taxonomy" id="40214"/>
    <lineage>
        <taxon>Bacteria</taxon>
        <taxon>Pseudomonadati</taxon>
        <taxon>Pseudomonadota</taxon>
        <taxon>Gammaproteobacteria</taxon>
        <taxon>Moraxellales</taxon>
        <taxon>Moraxellaceae</taxon>
        <taxon>Acinetobacter</taxon>
    </lineage>
</organism>
<dbReference type="GeneID" id="92892050"/>
<proteinExistence type="predicted"/>
<accession>A0AA42SNV0</accession>
<protein>
    <recommendedName>
        <fullName evidence="4">Lipoprotein</fullName>
    </recommendedName>
</protein>
<gene>
    <name evidence="1" type="ORF">N5C10_16820</name>
    <name evidence="2" type="ORF">N5I27_17870</name>
</gene>
<dbReference type="RefSeq" id="WP_001211019.1">
    <property type="nucleotide sequence ID" value="NZ_CP079793.1"/>
</dbReference>
<dbReference type="EMBL" id="JAOCIL010000002">
    <property type="protein sequence ID" value="MDH1440155.1"/>
    <property type="molecule type" value="Genomic_DNA"/>
</dbReference>
<comment type="caution">
    <text evidence="1">The sequence shown here is derived from an EMBL/GenBank/DDBJ whole genome shotgun (WGS) entry which is preliminary data.</text>
</comment>
<dbReference type="Proteomes" id="UP001159915">
    <property type="component" value="Unassembled WGS sequence"/>
</dbReference>
<dbReference type="PROSITE" id="PS51257">
    <property type="entry name" value="PROKAR_LIPOPROTEIN"/>
    <property type="match status" value="1"/>
</dbReference>
<evidence type="ECO:0000313" key="2">
    <source>
        <dbReference type="EMBL" id="MDH1440155.1"/>
    </source>
</evidence>